<accession>A0A6A6XKC6</accession>
<dbReference type="AlphaFoldDB" id="A0A6A6XKC6"/>
<evidence type="ECO:0008006" key="3">
    <source>
        <dbReference type="Google" id="ProtNLM"/>
    </source>
</evidence>
<dbReference type="PIRSF" id="PIRSF010372">
    <property type="entry name" value="PaiB"/>
    <property type="match status" value="1"/>
</dbReference>
<reference evidence="1" key="1">
    <citation type="journal article" date="2020" name="Stud. Mycol.">
        <title>101 Dothideomycetes genomes: a test case for predicting lifestyles and emergence of pathogens.</title>
        <authorList>
            <person name="Haridas S."/>
            <person name="Albert R."/>
            <person name="Binder M."/>
            <person name="Bloem J."/>
            <person name="Labutti K."/>
            <person name="Salamov A."/>
            <person name="Andreopoulos B."/>
            <person name="Baker S."/>
            <person name="Barry K."/>
            <person name="Bills G."/>
            <person name="Bluhm B."/>
            <person name="Cannon C."/>
            <person name="Castanera R."/>
            <person name="Culley D."/>
            <person name="Daum C."/>
            <person name="Ezra D."/>
            <person name="Gonzalez J."/>
            <person name="Henrissat B."/>
            <person name="Kuo A."/>
            <person name="Liang C."/>
            <person name="Lipzen A."/>
            <person name="Lutzoni F."/>
            <person name="Magnuson J."/>
            <person name="Mondo S."/>
            <person name="Nolan M."/>
            <person name="Ohm R."/>
            <person name="Pangilinan J."/>
            <person name="Park H.-J."/>
            <person name="Ramirez L."/>
            <person name="Alfaro M."/>
            <person name="Sun H."/>
            <person name="Tritt A."/>
            <person name="Yoshinaga Y."/>
            <person name="Zwiers L.-H."/>
            <person name="Turgeon B."/>
            <person name="Goodwin S."/>
            <person name="Spatafora J."/>
            <person name="Crous P."/>
            <person name="Grigoriev I."/>
        </authorList>
    </citation>
    <scope>NUCLEOTIDE SEQUENCE</scope>
    <source>
        <strain evidence="1">CBS 109.77</strain>
    </source>
</reference>
<evidence type="ECO:0000313" key="2">
    <source>
        <dbReference type="Proteomes" id="UP000799757"/>
    </source>
</evidence>
<dbReference type="SUPFAM" id="SSF50475">
    <property type="entry name" value="FMN-binding split barrel"/>
    <property type="match status" value="1"/>
</dbReference>
<sequence>MHIPSFHAENRTPVLEKFVRDNPLGILTTAIKNPSFPFLQSSHIPWVIDSAEDSGTKYGKLRGHIARQNPQAKAIIEEVFEAPGDSAVIENDVLILFNAPHHHYITAKFYKETKPETGKIVPTWDYEAVEVYGKAKVFVDTRSEIFGKFLTQQLSDLSHHAETSIMGYGTGDNAAPWTISEAPDSYIAMLKKNIIGIEIEITSMAGRFKMSQEKKKGDRDGIIEGIRKLPSPTGVPMSDMLANRAAEFDAKKAEK</sequence>
<dbReference type="InterPro" id="IPR007396">
    <property type="entry name" value="TR_PAI2-type"/>
</dbReference>
<dbReference type="EMBL" id="MU001826">
    <property type="protein sequence ID" value="KAF2796638.1"/>
    <property type="molecule type" value="Genomic_DNA"/>
</dbReference>
<dbReference type="PANTHER" id="PTHR35802:SF1">
    <property type="entry name" value="PROTEASE SYNTHASE AND SPORULATION PROTEIN PAI 2"/>
    <property type="match status" value="1"/>
</dbReference>
<dbReference type="Gene3D" id="2.30.110.10">
    <property type="entry name" value="Electron Transport, Fmn-binding Protein, Chain A"/>
    <property type="match status" value="1"/>
</dbReference>
<evidence type="ECO:0000313" key="1">
    <source>
        <dbReference type="EMBL" id="KAF2796638.1"/>
    </source>
</evidence>
<gene>
    <name evidence="1" type="ORF">K505DRAFT_323147</name>
</gene>
<proteinExistence type="predicted"/>
<dbReference type="Proteomes" id="UP000799757">
    <property type="component" value="Unassembled WGS sequence"/>
</dbReference>
<dbReference type="PANTHER" id="PTHR35802">
    <property type="entry name" value="PROTEASE SYNTHASE AND SPORULATION PROTEIN PAI 2"/>
    <property type="match status" value="1"/>
</dbReference>
<dbReference type="OrthoDB" id="2101473at2759"/>
<name>A0A6A6XKC6_9PLEO</name>
<protein>
    <recommendedName>
        <fullName evidence="3">Transcriptional regulator</fullName>
    </recommendedName>
</protein>
<keyword evidence="2" id="KW-1185">Reference proteome</keyword>
<organism evidence="1 2">
    <name type="scientific">Melanomma pulvis-pyrius CBS 109.77</name>
    <dbReference type="NCBI Taxonomy" id="1314802"/>
    <lineage>
        <taxon>Eukaryota</taxon>
        <taxon>Fungi</taxon>
        <taxon>Dikarya</taxon>
        <taxon>Ascomycota</taxon>
        <taxon>Pezizomycotina</taxon>
        <taxon>Dothideomycetes</taxon>
        <taxon>Pleosporomycetidae</taxon>
        <taxon>Pleosporales</taxon>
        <taxon>Melanommataceae</taxon>
        <taxon>Melanomma</taxon>
    </lineage>
</organism>
<dbReference type="Pfam" id="PF04299">
    <property type="entry name" value="FMN_bind_2"/>
    <property type="match status" value="1"/>
</dbReference>
<dbReference type="InterPro" id="IPR012349">
    <property type="entry name" value="Split_barrel_FMN-bd"/>
</dbReference>